<keyword evidence="3 7" id="KW-0694">RNA-binding</keyword>
<dbReference type="Gene3D" id="1.10.1050.10">
    <property type="entry name" value="Ribosomal Protein S4 Delta 41, Chain A, domain 1"/>
    <property type="match status" value="1"/>
</dbReference>
<evidence type="ECO:0000313" key="11">
    <source>
        <dbReference type="Proteomes" id="UP000182860"/>
    </source>
</evidence>
<keyword evidence="5 7" id="KW-0687">Ribonucleoprotein</keyword>
<organism evidence="10 11">
    <name type="scientific">Candidatus Falkowbacteria bacterium CG1_02_41_21</name>
    <dbReference type="NCBI Taxonomy" id="1805147"/>
    <lineage>
        <taxon>Bacteria</taxon>
        <taxon>Candidatus Falkowiibacteriota</taxon>
    </lineage>
</organism>
<keyword evidence="2 7" id="KW-0699">rRNA-binding</keyword>
<evidence type="ECO:0000313" key="10">
    <source>
        <dbReference type="EMBL" id="OIO08095.1"/>
    </source>
</evidence>
<evidence type="ECO:0000256" key="2">
    <source>
        <dbReference type="ARBA" id="ARBA00022730"/>
    </source>
</evidence>
<dbReference type="InterPro" id="IPR022801">
    <property type="entry name" value="Ribosomal_uS4"/>
</dbReference>
<reference evidence="10 11" key="1">
    <citation type="journal article" date="2016" name="Environ. Microbiol.">
        <title>Genomic resolution of a cold subsurface aquifer community provides metabolic insights for novel microbes adapted to high CO concentrations.</title>
        <authorList>
            <person name="Probst A.J."/>
            <person name="Castelle C.J."/>
            <person name="Singh A."/>
            <person name="Brown C.T."/>
            <person name="Anantharaman K."/>
            <person name="Sharon I."/>
            <person name="Hug L.A."/>
            <person name="Burstein D."/>
            <person name="Emerson J.B."/>
            <person name="Thomas B.C."/>
            <person name="Banfield J.F."/>
        </authorList>
    </citation>
    <scope>NUCLEOTIDE SEQUENCE [LARGE SCALE GENOMIC DNA]</scope>
    <source>
        <strain evidence="10">CG1_02_41_21</strain>
    </source>
</reference>
<dbReference type="CDD" id="cd00165">
    <property type="entry name" value="S4"/>
    <property type="match status" value="1"/>
</dbReference>
<evidence type="ECO:0000256" key="3">
    <source>
        <dbReference type="ARBA" id="ARBA00022884"/>
    </source>
</evidence>
<dbReference type="InterPro" id="IPR036986">
    <property type="entry name" value="S4_RNA-bd_sf"/>
</dbReference>
<dbReference type="SMART" id="SM00363">
    <property type="entry name" value="S4"/>
    <property type="match status" value="1"/>
</dbReference>
<dbReference type="PROSITE" id="PS50889">
    <property type="entry name" value="S4"/>
    <property type="match status" value="1"/>
</dbReference>
<accession>A0A1J4TD04</accession>
<dbReference type="PANTHER" id="PTHR11831">
    <property type="entry name" value="30S 40S RIBOSOMAL PROTEIN"/>
    <property type="match status" value="1"/>
</dbReference>
<dbReference type="GO" id="GO:0019843">
    <property type="term" value="F:rRNA binding"/>
    <property type="evidence" value="ECO:0007669"/>
    <property type="project" value="UniProtKB-UniRule"/>
</dbReference>
<comment type="caution">
    <text evidence="10">The sequence shown here is derived from an EMBL/GenBank/DDBJ whole genome shotgun (WGS) entry which is preliminary data.</text>
</comment>
<dbReference type="FunFam" id="3.10.290.10:FF:000001">
    <property type="entry name" value="30S ribosomal protein S4"/>
    <property type="match status" value="1"/>
</dbReference>
<sequence>MGKNLAPKCKQCRRLGEKLLLKGDRCSTPKCALVTRNYAPGMHGPKGKKRSSDYGLQLAEKQKARKIYGLMEKQFRLTFDKARKQTGDTGKNFLKFLEMRLDNVIHHAGWGASHTQARQLVNHGHFIVNNHKVDVPSFTVKIGDVIKIKKASSKNRFFRDLGEKMKKVELPSWLHFNAADLSIKVLHEPGENDMPKNINVQMIIEFYSK</sequence>
<keyword evidence="4 7" id="KW-0689">Ribosomal protein</keyword>
<evidence type="ECO:0000256" key="6">
    <source>
        <dbReference type="ARBA" id="ARBA00035254"/>
    </source>
</evidence>
<dbReference type="InterPro" id="IPR005709">
    <property type="entry name" value="Ribosomal_uS4_bac-type"/>
</dbReference>
<dbReference type="GO" id="GO:0042274">
    <property type="term" value="P:ribosomal small subunit biogenesis"/>
    <property type="evidence" value="ECO:0007669"/>
    <property type="project" value="TreeGrafter"/>
</dbReference>
<dbReference type="GO" id="GO:0003735">
    <property type="term" value="F:structural constituent of ribosome"/>
    <property type="evidence" value="ECO:0007669"/>
    <property type="project" value="InterPro"/>
</dbReference>
<dbReference type="AlphaFoldDB" id="A0A1J4TD04"/>
<dbReference type="NCBIfam" id="TIGR01017">
    <property type="entry name" value="rpsD_bact"/>
    <property type="match status" value="1"/>
</dbReference>
<dbReference type="Pfam" id="PF01479">
    <property type="entry name" value="S4"/>
    <property type="match status" value="1"/>
</dbReference>
<dbReference type="SMART" id="SM01390">
    <property type="entry name" value="Ribosomal_S4"/>
    <property type="match status" value="1"/>
</dbReference>
<dbReference type="SUPFAM" id="SSF55174">
    <property type="entry name" value="Alpha-L RNA-binding motif"/>
    <property type="match status" value="1"/>
</dbReference>
<dbReference type="PANTHER" id="PTHR11831:SF4">
    <property type="entry name" value="SMALL RIBOSOMAL SUBUNIT PROTEIN US4M"/>
    <property type="match status" value="1"/>
</dbReference>
<dbReference type="Gene3D" id="3.10.290.10">
    <property type="entry name" value="RNA-binding S4 domain"/>
    <property type="match status" value="1"/>
</dbReference>
<dbReference type="GO" id="GO:0006412">
    <property type="term" value="P:translation"/>
    <property type="evidence" value="ECO:0007669"/>
    <property type="project" value="UniProtKB-UniRule"/>
</dbReference>
<gene>
    <name evidence="7" type="primary">rpsD</name>
    <name evidence="10" type="ORF">AUJ35_01015</name>
</gene>
<feature type="domain" description="RNA-binding S4" evidence="8">
    <location>
        <begin position="99"/>
        <end position="163"/>
    </location>
</feature>
<evidence type="ECO:0000259" key="8">
    <source>
        <dbReference type="SMART" id="SM00363"/>
    </source>
</evidence>
<dbReference type="InterPro" id="IPR002942">
    <property type="entry name" value="S4_RNA-bd"/>
</dbReference>
<evidence type="ECO:0000259" key="9">
    <source>
        <dbReference type="SMART" id="SM01390"/>
    </source>
</evidence>
<dbReference type="GO" id="GO:0015935">
    <property type="term" value="C:small ribosomal subunit"/>
    <property type="evidence" value="ECO:0007669"/>
    <property type="project" value="InterPro"/>
</dbReference>
<dbReference type="Pfam" id="PF00163">
    <property type="entry name" value="Ribosomal_S4"/>
    <property type="match status" value="1"/>
</dbReference>
<evidence type="ECO:0000256" key="4">
    <source>
        <dbReference type="ARBA" id="ARBA00022980"/>
    </source>
</evidence>
<evidence type="ECO:0000256" key="7">
    <source>
        <dbReference type="HAMAP-Rule" id="MF_01306"/>
    </source>
</evidence>
<dbReference type="EMBL" id="MNUV01000016">
    <property type="protein sequence ID" value="OIO08095.1"/>
    <property type="molecule type" value="Genomic_DNA"/>
</dbReference>
<comment type="subunit">
    <text evidence="7">Part of the 30S ribosomal subunit. Contacts protein S5. The interaction surface between S4 and S5 is involved in control of translational fidelity.</text>
</comment>
<dbReference type="FunFam" id="1.10.1050.10:FF:000001">
    <property type="entry name" value="30S ribosomal protein S4"/>
    <property type="match status" value="1"/>
</dbReference>
<evidence type="ECO:0000256" key="1">
    <source>
        <dbReference type="ARBA" id="ARBA00007465"/>
    </source>
</evidence>
<dbReference type="Proteomes" id="UP000182860">
    <property type="component" value="Unassembled WGS sequence"/>
</dbReference>
<protein>
    <recommendedName>
        <fullName evidence="6 7">Small ribosomal subunit protein uS4</fullName>
    </recommendedName>
</protein>
<evidence type="ECO:0000256" key="5">
    <source>
        <dbReference type="ARBA" id="ARBA00023274"/>
    </source>
</evidence>
<comment type="function">
    <text evidence="7">With S5 and S12 plays an important role in translational accuracy.</text>
</comment>
<dbReference type="NCBIfam" id="NF003717">
    <property type="entry name" value="PRK05327.1"/>
    <property type="match status" value="1"/>
</dbReference>
<dbReference type="HAMAP" id="MF_01306_B">
    <property type="entry name" value="Ribosomal_uS4_B"/>
    <property type="match status" value="1"/>
</dbReference>
<feature type="domain" description="Small ribosomal subunit protein uS4 N-terminal" evidence="9">
    <location>
        <begin position="3"/>
        <end position="98"/>
    </location>
</feature>
<name>A0A1J4TD04_9BACT</name>
<dbReference type="InterPro" id="IPR001912">
    <property type="entry name" value="Ribosomal_uS4_N"/>
</dbReference>
<comment type="function">
    <text evidence="7">One of the primary rRNA binding proteins, it binds directly to 16S rRNA where it nucleates assembly of the body of the 30S subunit.</text>
</comment>
<comment type="similarity">
    <text evidence="1 7">Belongs to the universal ribosomal protein uS4 family.</text>
</comment>
<proteinExistence type="inferred from homology"/>